<organism evidence="1 2">
    <name type="scientific">Collimonas pratensis</name>
    <dbReference type="NCBI Taxonomy" id="279113"/>
    <lineage>
        <taxon>Bacteria</taxon>
        <taxon>Pseudomonadati</taxon>
        <taxon>Pseudomonadota</taxon>
        <taxon>Betaproteobacteria</taxon>
        <taxon>Burkholderiales</taxon>
        <taxon>Oxalobacteraceae</taxon>
        <taxon>Collimonas</taxon>
    </lineage>
</organism>
<dbReference type="AlphaFoldDB" id="A0A127Q7D9"/>
<evidence type="ECO:0000313" key="2">
    <source>
        <dbReference type="Proteomes" id="UP000074561"/>
    </source>
</evidence>
<dbReference type="KEGG" id="cpra:CPter91_3632"/>
<sequence>METPAKIETLIQTLNQIGANPADPGLALSFRESLEQLRQSLLAAPLNDPHPTLSMNLDSIGARSFIGARLFERVKDVISANQLAPQQAAAALQQFSSKINKFYDTIGQLDDAFTELGVEYTEIEPGENEIGISIPVEEGTKTLKDLSKKANNWHNSLSPFVELYSSDKEPIKLRVMSSSDWQFYLFSTPPVLLGISMCIRSVNQILADLIHSKELIAKLAKSGTSASALEAVRADTDGRLESQIRTLADDTVDTNYKENDAGRKNELKNALSQSLNFIAREIASGVTLEVRLIPPDPVKEAESEQESPDDNVDRIAHVEELRKIADEIHNNMEFPPLVFNSSEPLVLPGLEEDSM</sequence>
<dbReference type="PATRIC" id="fig|279113.9.peg.3602"/>
<evidence type="ECO:0000313" key="1">
    <source>
        <dbReference type="EMBL" id="AMP05953.1"/>
    </source>
</evidence>
<dbReference type="Proteomes" id="UP000074561">
    <property type="component" value="Chromosome"/>
</dbReference>
<protein>
    <submittedName>
        <fullName evidence="1">Uncharacterized protein</fullName>
    </submittedName>
</protein>
<name>A0A127Q7D9_9BURK</name>
<gene>
    <name evidence="1" type="ORF">CPter91_3632</name>
</gene>
<reference evidence="1 2" key="1">
    <citation type="submission" date="2015-11" db="EMBL/GenBank/DDBJ databases">
        <title>Exploring the genomic traits of fungus-feeding bacterial genus Collimonas.</title>
        <authorList>
            <person name="Song C."/>
            <person name="Schmidt R."/>
            <person name="de Jager V."/>
            <person name="Krzyzanowska D."/>
            <person name="Jongedijk E."/>
            <person name="Cankar K."/>
            <person name="Beekwilder J."/>
            <person name="van Veen A."/>
            <person name="de Boer W."/>
            <person name="van Veen J.A."/>
            <person name="Garbeva P."/>
        </authorList>
    </citation>
    <scope>NUCLEOTIDE SEQUENCE [LARGE SCALE GENOMIC DNA]</scope>
    <source>
        <strain evidence="1 2">Ter91</strain>
    </source>
</reference>
<dbReference type="STRING" id="279113.CPter91_3632"/>
<dbReference type="EMBL" id="CP013234">
    <property type="protein sequence ID" value="AMP05953.1"/>
    <property type="molecule type" value="Genomic_DNA"/>
</dbReference>
<accession>A0A127Q7D9</accession>
<proteinExistence type="predicted"/>